<feature type="region of interest" description="Disordered" evidence="1">
    <location>
        <begin position="53"/>
        <end position="95"/>
    </location>
</feature>
<feature type="compositionally biased region" description="Basic and acidic residues" evidence="1">
    <location>
        <begin position="757"/>
        <end position="769"/>
    </location>
</feature>
<proteinExistence type="predicted"/>
<feature type="compositionally biased region" description="Basic residues" evidence="1">
    <location>
        <begin position="1248"/>
        <end position="1261"/>
    </location>
</feature>
<feature type="region of interest" description="Disordered" evidence="1">
    <location>
        <begin position="222"/>
        <end position="356"/>
    </location>
</feature>
<dbReference type="EMBL" id="JAFNEN010000314">
    <property type="protein sequence ID" value="KAG8186072.1"/>
    <property type="molecule type" value="Genomic_DNA"/>
</dbReference>
<evidence type="ECO:0000313" key="3">
    <source>
        <dbReference type="EMBL" id="KAG8186072.1"/>
    </source>
</evidence>
<feature type="region of interest" description="Disordered" evidence="1">
    <location>
        <begin position="385"/>
        <end position="436"/>
    </location>
</feature>
<accession>A0AAV6UP77</accession>
<feature type="region of interest" description="Disordered" evidence="1">
    <location>
        <begin position="558"/>
        <end position="578"/>
    </location>
</feature>
<feature type="compositionally biased region" description="Low complexity" evidence="1">
    <location>
        <begin position="773"/>
        <end position="784"/>
    </location>
</feature>
<reference evidence="3 4" key="1">
    <citation type="journal article" date="2022" name="Nat. Ecol. Evol.">
        <title>A masculinizing supergene underlies an exaggerated male reproductive morph in a spider.</title>
        <authorList>
            <person name="Hendrickx F."/>
            <person name="De Corte Z."/>
            <person name="Sonet G."/>
            <person name="Van Belleghem S.M."/>
            <person name="Kostlbacher S."/>
            <person name="Vangestel C."/>
        </authorList>
    </citation>
    <scope>NUCLEOTIDE SEQUENCE [LARGE SCALE GENOMIC DNA]</scope>
    <source>
        <strain evidence="3">W744_W776</strain>
    </source>
</reference>
<comment type="caution">
    <text evidence="3">The sequence shown here is derived from an EMBL/GenBank/DDBJ whole genome shotgun (WGS) entry which is preliminary data.</text>
</comment>
<protein>
    <submittedName>
        <fullName evidence="3">Uncharacterized protein</fullName>
    </submittedName>
</protein>
<organism evidence="3 4">
    <name type="scientific">Oedothorax gibbosus</name>
    <dbReference type="NCBI Taxonomy" id="931172"/>
    <lineage>
        <taxon>Eukaryota</taxon>
        <taxon>Metazoa</taxon>
        <taxon>Ecdysozoa</taxon>
        <taxon>Arthropoda</taxon>
        <taxon>Chelicerata</taxon>
        <taxon>Arachnida</taxon>
        <taxon>Araneae</taxon>
        <taxon>Araneomorphae</taxon>
        <taxon>Entelegynae</taxon>
        <taxon>Araneoidea</taxon>
        <taxon>Linyphiidae</taxon>
        <taxon>Erigoninae</taxon>
        <taxon>Oedothorax</taxon>
    </lineage>
</organism>
<feature type="region of interest" description="Disordered" evidence="1">
    <location>
        <begin position="606"/>
        <end position="651"/>
    </location>
</feature>
<feature type="compositionally biased region" description="Polar residues" evidence="1">
    <location>
        <begin position="72"/>
        <end position="95"/>
    </location>
</feature>
<feature type="compositionally biased region" description="Polar residues" evidence="1">
    <location>
        <begin position="222"/>
        <end position="237"/>
    </location>
</feature>
<name>A0AAV6UP77_9ARAC</name>
<keyword evidence="4" id="KW-1185">Reference proteome</keyword>
<feature type="region of interest" description="Disordered" evidence="1">
    <location>
        <begin position="1216"/>
        <end position="1261"/>
    </location>
</feature>
<dbReference type="AlphaFoldDB" id="A0AAV6UP77"/>
<feature type="compositionally biased region" description="Basic and acidic residues" evidence="1">
    <location>
        <begin position="632"/>
        <end position="641"/>
    </location>
</feature>
<gene>
    <name evidence="3" type="ORF">JTE90_005425</name>
</gene>
<keyword evidence="2" id="KW-0732">Signal</keyword>
<dbReference type="Proteomes" id="UP000827092">
    <property type="component" value="Unassembled WGS sequence"/>
</dbReference>
<feature type="region of interest" description="Disordered" evidence="1">
    <location>
        <begin position="170"/>
        <end position="191"/>
    </location>
</feature>
<evidence type="ECO:0000256" key="2">
    <source>
        <dbReference type="SAM" id="SignalP"/>
    </source>
</evidence>
<evidence type="ECO:0000256" key="1">
    <source>
        <dbReference type="SAM" id="MobiDB-lite"/>
    </source>
</evidence>
<feature type="region of interest" description="Disordered" evidence="1">
    <location>
        <begin position="727"/>
        <end position="797"/>
    </location>
</feature>
<feature type="compositionally biased region" description="Basic and acidic residues" evidence="1">
    <location>
        <begin position="385"/>
        <end position="410"/>
    </location>
</feature>
<feature type="chain" id="PRO_5043686581" evidence="2">
    <location>
        <begin position="18"/>
        <end position="1261"/>
    </location>
</feature>
<feature type="compositionally biased region" description="Low complexity" evidence="1">
    <location>
        <begin position="171"/>
        <end position="185"/>
    </location>
</feature>
<feature type="compositionally biased region" description="Basic and acidic residues" evidence="1">
    <location>
        <begin position="1235"/>
        <end position="1247"/>
    </location>
</feature>
<feature type="compositionally biased region" description="Basic and acidic residues" evidence="1">
    <location>
        <begin position="282"/>
        <end position="294"/>
    </location>
</feature>
<evidence type="ECO:0000313" key="4">
    <source>
        <dbReference type="Proteomes" id="UP000827092"/>
    </source>
</evidence>
<sequence length="1261" mass="139675">MPSFLSVCLALLKFAIATTNVMQALLIELHNAVERLRDGQYSSITLSTEDKSSDLSLLEPSNSDAVNAEPVASSTESTKSSDFTERFSTTNSGTESVILSEPNDLTIFDPLREEFMPPAFRSPLKSQENCQDACVRFLNEPLLTKNDRIDSMEKIELVIKPTCEFIPQEASISPQMPSQLSSPSLTDSDTPENIKYIEKASRLLMTVSTKPDQEQEYCDINSSTTEFPLSGSQTSATDNEDAAESVNLPQLHIESPSSTENDKSPSKECNTQTSVRFLLPDSHIERESKGFRRESKFRKQPNETSTSEEENERKVSRKRRASPGKFYKSPKKLAETTASKIRGYKLSPQNKSDEKKCEEMLSYENTSATRSLDVEFGFPRKSENATDLLTSKDQKNRNLKSEDLSPRTIEDDVDERASFQQATSKSESIDDTFLKSDSISETTSSVRVGEDIAEGAEEFSSEIGMQEPILLADRLVDSDEKGSLSAPEGKQVSPSFENETFAFQEIAVNSKANFPFKGDASNNSLVKDSTYLDKSWEMSLSGHLELVDAKTILQESKLPENDELASDKNNEKRINEQKTSKLESTLNIHLLLESEQNSNCNVQLETTDQASNEESSKESETLPNEKLINEMSGKDSCREGAKGLASQLENKTEFEESLISDSNKDKCESPNFSTSDYLTDKNLVKNSTLEADTDNFSVLKEVSYQINTVVNVGNIVEVDETFSIGQSKTDEVESMEVSSSSLNLGTIDSQSEEQNPETEKQTGEIESENKNVSSLLSPCKSLSSEGDEESTTSKAAGETSDYQFSNLNSNLKKQNYSKCFFTPVLEELAQRFGSASGNNSPTKPQALLSLELQDKAVFSDLQLSTITTDVNKISNPKNYFNIVLKDLVEKVKSSTVSNSFTSIKDEDNLVPKIEVLSKTSVETSPKTDSTKASILEEAEMKVKVDVYSDNLITDAQNIKQDNLEFELQIVPQPVPCETAIKVENLIINETSYDQSEIKIIDSKTVENELNAPNITPAESNICQLTANQEGNDSYSRCPIAVFSNDSVTVEILPYIDDFKSSMSSTIKALVESTKDDSTPNTIVEVPKDNFNENAVHELTNDDLSLNTHLDITNEYTEKALIEMTNEYFTDNVEETKEGLTKNSLVETAKEETTGSNLVEVSKDDPAEISAETTSFSNGSTLVKMAECDSTENAIIEVAKDDLNENFDAMHDCSVESNSVDTSTNLDSSVAGEASANDKEESSNENKPWKKKQRKSKKKRRN</sequence>
<feature type="compositionally biased region" description="Polar residues" evidence="1">
    <location>
        <begin position="1216"/>
        <end position="1227"/>
    </location>
</feature>
<feature type="signal peptide" evidence="2">
    <location>
        <begin position="1"/>
        <end position="17"/>
    </location>
</feature>